<name>A0A5D2JW01_GOSTO</name>
<organism evidence="4 5">
    <name type="scientific">Gossypium tomentosum</name>
    <name type="common">Hawaiian cotton</name>
    <name type="synonym">Gossypium sandvicense</name>
    <dbReference type="NCBI Taxonomy" id="34277"/>
    <lineage>
        <taxon>Eukaryota</taxon>
        <taxon>Viridiplantae</taxon>
        <taxon>Streptophyta</taxon>
        <taxon>Embryophyta</taxon>
        <taxon>Tracheophyta</taxon>
        <taxon>Spermatophyta</taxon>
        <taxon>Magnoliopsida</taxon>
        <taxon>eudicotyledons</taxon>
        <taxon>Gunneridae</taxon>
        <taxon>Pentapetalae</taxon>
        <taxon>rosids</taxon>
        <taxon>malvids</taxon>
        <taxon>Malvales</taxon>
        <taxon>Malvaceae</taxon>
        <taxon>Malvoideae</taxon>
        <taxon>Gossypium</taxon>
    </lineage>
</organism>
<dbReference type="GO" id="GO:0003735">
    <property type="term" value="F:structural constituent of ribosome"/>
    <property type="evidence" value="ECO:0007669"/>
    <property type="project" value="InterPro"/>
</dbReference>
<proteinExistence type="inferred from homology"/>
<evidence type="ECO:0008006" key="6">
    <source>
        <dbReference type="Google" id="ProtNLM"/>
    </source>
</evidence>
<evidence type="ECO:0000256" key="2">
    <source>
        <dbReference type="ARBA" id="ARBA00022980"/>
    </source>
</evidence>
<dbReference type="EMBL" id="CM017630">
    <property type="protein sequence ID" value="TYH58053.1"/>
    <property type="molecule type" value="Genomic_DNA"/>
</dbReference>
<dbReference type="GO" id="GO:1990904">
    <property type="term" value="C:ribonucleoprotein complex"/>
    <property type="evidence" value="ECO:0007669"/>
    <property type="project" value="UniProtKB-KW"/>
</dbReference>
<dbReference type="PANTHER" id="PTHR11994">
    <property type="entry name" value="60S RIBOSOMAL PROTEIN L11-RELATED"/>
    <property type="match status" value="1"/>
</dbReference>
<sequence>MQLLESGLKVKEYELLRRNFSDTGCFGFGIQEHIDLGIKIWMLLWSRPQIIMNALQKKNTLESLLRGRFLHEILVEEERPPSVAVSELNQLSHNSEVKYPLACYFIRMCYISSTMSNWSL</sequence>
<protein>
    <recommendedName>
        <fullName evidence="6">Ribosomal protein L5 C-terminal domain-containing protein</fullName>
    </recommendedName>
</protein>
<dbReference type="Proteomes" id="UP000322667">
    <property type="component" value="Chromosome D08"/>
</dbReference>
<reference evidence="4 5" key="1">
    <citation type="submission" date="2019-07" db="EMBL/GenBank/DDBJ databases">
        <title>WGS assembly of Gossypium tomentosum.</title>
        <authorList>
            <person name="Chen Z.J."/>
            <person name="Sreedasyam A."/>
            <person name="Ando A."/>
            <person name="Song Q."/>
            <person name="De L."/>
            <person name="Hulse-Kemp A."/>
            <person name="Ding M."/>
            <person name="Ye W."/>
            <person name="Kirkbride R."/>
            <person name="Jenkins J."/>
            <person name="Plott C."/>
            <person name="Lovell J."/>
            <person name="Lin Y.-M."/>
            <person name="Vaughn R."/>
            <person name="Liu B."/>
            <person name="Li W."/>
            <person name="Simpson S."/>
            <person name="Scheffler B."/>
            <person name="Saski C."/>
            <person name="Grover C."/>
            <person name="Hu G."/>
            <person name="Conover J."/>
            <person name="Carlson J."/>
            <person name="Shu S."/>
            <person name="Boston L."/>
            <person name="Williams M."/>
            <person name="Peterson D."/>
            <person name="Mcgee K."/>
            <person name="Jones D."/>
            <person name="Wendel J."/>
            <person name="Stelly D."/>
            <person name="Grimwood J."/>
            <person name="Schmutz J."/>
        </authorList>
    </citation>
    <scope>NUCLEOTIDE SEQUENCE [LARGE SCALE GENOMIC DNA]</scope>
    <source>
        <strain evidence="4">7179.01</strain>
    </source>
</reference>
<evidence type="ECO:0000313" key="4">
    <source>
        <dbReference type="EMBL" id="TYH58053.1"/>
    </source>
</evidence>
<dbReference type="GO" id="GO:0005840">
    <property type="term" value="C:ribosome"/>
    <property type="evidence" value="ECO:0007669"/>
    <property type="project" value="UniProtKB-KW"/>
</dbReference>
<comment type="similarity">
    <text evidence="1">Belongs to the universal ribosomal protein uL5 family.</text>
</comment>
<dbReference type="EMBL" id="CM017630">
    <property type="protein sequence ID" value="TYH58052.1"/>
    <property type="molecule type" value="Genomic_DNA"/>
</dbReference>
<keyword evidence="5" id="KW-1185">Reference proteome</keyword>
<evidence type="ECO:0000256" key="1">
    <source>
        <dbReference type="ARBA" id="ARBA00008553"/>
    </source>
</evidence>
<accession>A0A5D2JW01</accession>
<dbReference type="AlphaFoldDB" id="A0A5D2JW01"/>
<dbReference type="EMBL" id="CM017630">
    <property type="protein sequence ID" value="TYH58051.1"/>
    <property type="molecule type" value="Genomic_DNA"/>
</dbReference>
<keyword evidence="2" id="KW-0689">Ribosomal protein</keyword>
<gene>
    <name evidence="4" type="ORF">ES332_D08G129500v1</name>
</gene>
<dbReference type="Gene3D" id="3.30.1440.10">
    <property type="match status" value="1"/>
</dbReference>
<dbReference type="InterPro" id="IPR022803">
    <property type="entry name" value="Ribosomal_uL5_dom_sf"/>
</dbReference>
<dbReference type="SUPFAM" id="SSF55282">
    <property type="entry name" value="RL5-like"/>
    <property type="match status" value="1"/>
</dbReference>
<evidence type="ECO:0000313" key="5">
    <source>
        <dbReference type="Proteomes" id="UP000322667"/>
    </source>
</evidence>
<dbReference type="InterPro" id="IPR002132">
    <property type="entry name" value="Ribosomal_uL5"/>
</dbReference>
<keyword evidence="3" id="KW-0687">Ribonucleoprotein</keyword>
<evidence type="ECO:0000256" key="3">
    <source>
        <dbReference type="ARBA" id="ARBA00023274"/>
    </source>
</evidence>
<dbReference type="GO" id="GO:0006412">
    <property type="term" value="P:translation"/>
    <property type="evidence" value="ECO:0007669"/>
    <property type="project" value="InterPro"/>
</dbReference>